<dbReference type="Ensembl" id="ENSLLET00000043871.1">
    <property type="protein sequence ID" value="ENSLLEP00000042184.1"/>
    <property type="gene ID" value="ENSLLEG00000026848.1"/>
</dbReference>
<dbReference type="FunFam" id="3.40.250.10:FF:000008">
    <property type="entry name" value="Sulfurtransferase"/>
    <property type="match status" value="1"/>
</dbReference>
<accession>A0A8C5QWB6</accession>
<evidence type="ECO:0000313" key="7">
    <source>
        <dbReference type="Proteomes" id="UP000694569"/>
    </source>
</evidence>
<evidence type="ECO:0000256" key="1">
    <source>
        <dbReference type="ARBA" id="ARBA00004173"/>
    </source>
</evidence>
<evidence type="ECO:0000313" key="6">
    <source>
        <dbReference type="Ensembl" id="ENSLLEP00000042184.1"/>
    </source>
</evidence>
<dbReference type="Gene3D" id="3.40.250.10">
    <property type="entry name" value="Rhodanese-like domain"/>
    <property type="match status" value="2"/>
</dbReference>
<dbReference type="GO" id="GO:0005739">
    <property type="term" value="C:mitochondrion"/>
    <property type="evidence" value="ECO:0007669"/>
    <property type="project" value="UniProtKB-SubCell"/>
</dbReference>
<dbReference type="AlphaFoldDB" id="A0A8C5QWB6"/>
<comment type="subcellular location">
    <subcellularLocation>
        <location evidence="1">Mitochondrion</location>
    </subcellularLocation>
</comment>
<dbReference type="PROSITE" id="PS00380">
    <property type="entry name" value="RHODANESE_1"/>
    <property type="match status" value="1"/>
</dbReference>
<feature type="domain" description="Rhodanese" evidence="5">
    <location>
        <begin position="24"/>
        <end position="142"/>
    </location>
</feature>
<name>A0A8C5QWB6_9ANUR</name>
<dbReference type="OrthoDB" id="270167at2759"/>
<reference evidence="6" key="1">
    <citation type="submission" date="2025-08" db="UniProtKB">
        <authorList>
            <consortium name="Ensembl"/>
        </authorList>
    </citation>
    <scope>IDENTIFICATION</scope>
</reference>
<dbReference type="GO" id="GO:0004792">
    <property type="term" value="F:thiosulfate-cyanide sulfurtransferase activity"/>
    <property type="evidence" value="ECO:0007669"/>
    <property type="project" value="InterPro"/>
</dbReference>
<reference evidence="6" key="2">
    <citation type="submission" date="2025-09" db="UniProtKB">
        <authorList>
            <consortium name="Ensembl"/>
        </authorList>
    </citation>
    <scope>IDENTIFICATION</scope>
</reference>
<protein>
    <recommendedName>
        <fullName evidence="5">Rhodanese domain-containing protein</fullName>
    </recommendedName>
</protein>
<dbReference type="Pfam" id="PF00581">
    <property type="entry name" value="Rhodanese"/>
    <property type="match status" value="2"/>
</dbReference>
<dbReference type="CDD" id="cd01448">
    <property type="entry name" value="TST_Repeat_1"/>
    <property type="match status" value="1"/>
</dbReference>
<evidence type="ECO:0000256" key="2">
    <source>
        <dbReference type="ARBA" id="ARBA00022679"/>
    </source>
</evidence>
<keyword evidence="2" id="KW-0808">Transferase</keyword>
<evidence type="ECO:0000256" key="3">
    <source>
        <dbReference type="ARBA" id="ARBA00022737"/>
    </source>
</evidence>
<dbReference type="PANTHER" id="PTHR11364">
    <property type="entry name" value="THIOSULFATE SULFERTANSFERASE"/>
    <property type="match status" value="1"/>
</dbReference>
<dbReference type="SUPFAM" id="SSF52821">
    <property type="entry name" value="Rhodanese/Cell cycle control phosphatase"/>
    <property type="match status" value="2"/>
</dbReference>
<evidence type="ECO:0000256" key="4">
    <source>
        <dbReference type="ARBA" id="ARBA00023128"/>
    </source>
</evidence>
<dbReference type="InterPro" id="IPR045078">
    <property type="entry name" value="TST/MPST-like"/>
</dbReference>
<feature type="domain" description="Rhodanese" evidence="5">
    <location>
        <begin position="172"/>
        <end position="286"/>
    </location>
</feature>
<dbReference type="Proteomes" id="UP000694569">
    <property type="component" value="Unplaced"/>
</dbReference>
<dbReference type="CDD" id="cd01449">
    <property type="entry name" value="TST_Repeat_2"/>
    <property type="match status" value="1"/>
</dbReference>
<organism evidence="6 7">
    <name type="scientific">Leptobrachium leishanense</name>
    <name type="common">Leishan spiny toad</name>
    <dbReference type="NCBI Taxonomy" id="445787"/>
    <lineage>
        <taxon>Eukaryota</taxon>
        <taxon>Metazoa</taxon>
        <taxon>Chordata</taxon>
        <taxon>Craniata</taxon>
        <taxon>Vertebrata</taxon>
        <taxon>Euteleostomi</taxon>
        <taxon>Amphibia</taxon>
        <taxon>Batrachia</taxon>
        <taxon>Anura</taxon>
        <taxon>Pelobatoidea</taxon>
        <taxon>Megophryidae</taxon>
        <taxon>Leptobrachium</taxon>
    </lineage>
</organism>
<keyword evidence="7" id="KW-1185">Reference proteome</keyword>
<dbReference type="FunFam" id="3.40.250.10:FF:000001">
    <property type="entry name" value="Sulfurtransferase"/>
    <property type="match status" value="1"/>
</dbReference>
<dbReference type="GeneTree" id="ENSGT00510000046773"/>
<keyword evidence="4" id="KW-0496">Mitochondrion</keyword>
<dbReference type="PANTHER" id="PTHR11364:SF37">
    <property type="entry name" value="THIOSULFATE SULFURTRANSFERASE"/>
    <property type="match status" value="1"/>
</dbReference>
<dbReference type="InterPro" id="IPR001307">
    <property type="entry name" value="Thiosulphate_STrfase_CS"/>
</dbReference>
<proteinExistence type="predicted"/>
<sequence>MTNQLLSRALVSINWLSEAVKTQTGPALRVLDASFYYPPVRNGREEFEEQHIPGALYFDIDQCKDLESPYEVMLPSESSFAKYVGNLGINNDSHVVIYDADHLGMYYAPRAWWMFKVFGHKNVSVLDGGFRNWRKKELSVTSQKLEVKPETYHAVLNPSMVKKFEDIEKNVSSKEFQLVDSRSLGRYCGTEPEPGEGIYPGHIIGSLNLPFTEFLTEEGYEKSPDELRQLFEGKGIDLAKPLTITCRRGVTACQLAMASFILCKEDTAIYDGSWFEWFHRAKAEYKVSVWKNQKS</sequence>
<dbReference type="SMART" id="SM00450">
    <property type="entry name" value="RHOD"/>
    <property type="match status" value="2"/>
</dbReference>
<evidence type="ECO:0000259" key="5">
    <source>
        <dbReference type="PROSITE" id="PS50206"/>
    </source>
</evidence>
<keyword evidence="3" id="KW-0677">Repeat</keyword>
<dbReference type="PROSITE" id="PS50206">
    <property type="entry name" value="RHODANESE_3"/>
    <property type="match status" value="2"/>
</dbReference>
<dbReference type="InterPro" id="IPR001763">
    <property type="entry name" value="Rhodanese-like_dom"/>
</dbReference>
<dbReference type="InterPro" id="IPR036873">
    <property type="entry name" value="Rhodanese-like_dom_sf"/>
</dbReference>